<keyword evidence="6 11" id="KW-0418">Kinase</keyword>
<keyword evidence="7" id="KW-0902">Two-component regulatory system</keyword>
<dbReference type="InterPro" id="IPR004358">
    <property type="entry name" value="Sig_transdc_His_kin-like_C"/>
</dbReference>
<keyword evidence="8" id="KW-1133">Transmembrane helix</keyword>
<evidence type="ECO:0000256" key="2">
    <source>
        <dbReference type="ARBA" id="ARBA00004370"/>
    </source>
</evidence>
<keyword evidence="5" id="KW-0808">Transferase</keyword>
<dbReference type="SMART" id="SM00387">
    <property type="entry name" value="HATPase_c"/>
    <property type="match status" value="1"/>
</dbReference>
<sequence>MFIKRLKEGWNNIRIRKKMIGIYIISVLLPVFFVSLYLTYSMSNLVYSRMVTEAKTDTLRVRDRVNELLYLMTNISDKIYFDKQLKKLISTKYDSFLESIDAWNSYPALKEYTKYYSQIEAITLYVDNSTICENGFFIKTTEDIRKEAWYKAAVRSGGNMIWQCFYNSDNNSYYLALVRRIPIDNNGNYAVMVMRVSYSYLTSVIQNERTTMLMTVDNDRIVLADNRKKLGTKMDIKGLTAVSGDREQILKDVTYENRKVFIVCDSFLPQKTRSTIKIINITPTSDITSQVFSTYITGIAIALISLVVPVLLMVLFTGSFSERILFIRTQIHRAASGDLDIPQDISGSDEIADLYTDLIKMIGDMKKLLQENYEHKLQQQKLLTKQNEAQFKMLASQINPHFLFNTLESIRMKAYVCGQREIATVIKLLGKSMRSLLELDDNAQPLKSELDFVRNYLEIQKFRFADRVDYTIDVQDGIDEKILKVLPLLIQPIVENAFVHGLEQKEGSGKIDIIVKRQQENILVTVKDNGLGMETRKLEEVQRKIKEAGGNTGKSIGLSNVNQRIKLYYGEAYGIRVDSSPGTGTTVWISFPEQPVKKQNILGKEW</sequence>
<reference evidence="11" key="1">
    <citation type="submission" date="2009-07" db="EMBL/GenBank/DDBJ databases">
        <authorList>
            <consortium name="US DOE Joint Genome Institute (JGI-PGF)"/>
            <person name="Lucas S."/>
            <person name="Copeland A."/>
            <person name="Lapidus A."/>
            <person name="Glavina del Rio T."/>
            <person name="Tice H."/>
            <person name="Bruce D."/>
            <person name="Goodwin L."/>
            <person name="Pitluck S."/>
            <person name="Larimer F."/>
            <person name="Land M.L."/>
            <person name="Mouttaki H."/>
            <person name="He Z."/>
            <person name="Zhou J."/>
            <person name="Hemme C.L."/>
        </authorList>
    </citation>
    <scope>NUCLEOTIDE SEQUENCE [LARGE SCALE GENOMIC DNA]</scope>
    <source>
        <strain evidence="11">DSM 2782</strain>
    </source>
</reference>
<comment type="catalytic activity">
    <reaction evidence="1">
        <text>ATP + protein L-histidine = ADP + protein N-phospho-L-histidine.</text>
        <dbReference type="EC" id="2.7.13.3"/>
    </reaction>
</comment>
<dbReference type="InterPro" id="IPR003594">
    <property type="entry name" value="HATPase_dom"/>
</dbReference>
<name>F1TGF2_9FIRM</name>
<feature type="transmembrane region" description="Helical" evidence="8">
    <location>
        <begin position="295"/>
        <end position="318"/>
    </location>
</feature>
<proteinExistence type="predicted"/>
<gene>
    <name evidence="11" type="ORF">Cpap_0770</name>
</gene>
<keyword evidence="8" id="KW-0472">Membrane</keyword>
<dbReference type="Gene3D" id="6.10.340.10">
    <property type="match status" value="1"/>
</dbReference>
<evidence type="ECO:0000313" key="12">
    <source>
        <dbReference type="Proteomes" id="UP000003860"/>
    </source>
</evidence>
<dbReference type="GO" id="GO:0016020">
    <property type="term" value="C:membrane"/>
    <property type="evidence" value="ECO:0007669"/>
    <property type="project" value="UniProtKB-SubCell"/>
</dbReference>
<evidence type="ECO:0000256" key="8">
    <source>
        <dbReference type="SAM" id="Phobius"/>
    </source>
</evidence>
<dbReference type="eggNOG" id="COG2972">
    <property type="taxonomic scope" value="Bacteria"/>
</dbReference>
<dbReference type="PANTHER" id="PTHR34220:SF7">
    <property type="entry name" value="SENSOR HISTIDINE KINASE YPDA"/>
    <property type="match status" value="1"/>
</dbReference>
<comment type="subcellular location">
    <subcellularLocation>
        <location evidence="2">Membrane</location>
    </subcellularLocation>
</comment>
<dbReference type="InterPro" id="IPR010559">
    <property type="entry name" value="Sig_transdc_His_kin_internal"/>
</dbReference>
<keyword evidence="12" id="KW-1185">Reference proteome</keyword>
<keyword evidence="8" id="KW-0812">Transmembrane</keyword>
<feature type="domain" description="Histidine kinase" evidence="9">
    <location>
        <begin position="486"/>
        <end position="595"/>
    </location>
</feature>
<feature type="transmembrane region" description="Helical" evidence="8">
    <location>
        <begin position="20"/>
        <end position="40"/>
    </location>
</feature>
<dbReference type="Gene3D" id="3.30.565.10">
    <property type="entry name" value="Histidine kinase-like ATPase, C-terminal domain"/>
    <property type="match status" value="1"/>
</dbReference>
<dbReference type="InterPro" id="IPR005467">
    <property type="entry name" value="His_kinase_dom"/>
</dbReference>
<dbReference type="Pfam" id="PF06580">
    <property type="entry name" value="His_kinase"/>
    <property type="match status" value="1"/>
</dbReference>
<evidence type="ECO:0000256" key="5">
    <source>
        <dbReference type="ARBA" id="ARBA00022679"/>
    </source>
</evidence>
<dbReference type="PROSITE" id="PS50885">
    <property type="entry name" value="HAMP"/>
    <property type="match status" value="1"/>
</dbReference>
<evidence type="ECO:0000256" key="4">
    <source>
        <dbReference type="ARBA" id="ARBA00022553"/>
    </source>
</evidence>
<feature type="domain" description="HAMP" evidence="10">
    <location>
        <begin position="318"/>
        <end position="370"/>
    </location>
</feature>
<dbReference type="Pfam" id="PF02518">
    <property type="entry name" value="HATPase_c"/>
    <property type="match status" value="1"/>
</dbReference>
<organism evidence="11 12">
    <name type="scientific">Ruminiclostridium papyrosolvens DSM 2782</name>
    <dbReference type="NCBI Taxonomy" id="588581"/>
    <lineage>
        <taxon>Bacteria</taxon>
        <taxon>Bacillati</taxon>
        <taxon>Bacillota</taxon>
        <taxon>Clostridia</taxon>
        <taxon>Eubacteriales</taxon>
        <taxon>Oscillospiraceae</taxon>
        <taxon>Ruminiclostridium</taxon>
    </lineage>
</organism>
<dbReference type="InterPro" id="IPR036890">
    <property type="entry name" value="HATPase_C_sf"/>
</dbReference>
<evidence type="ECO:0000256" key="1">
    <source>
        <dbReference type="ARBA" id="ARBA00000085"/>
    </source>
</evidence>
<dbReference type="OrthoDB" id="9809348at2"/>
<dbReference type="AlphaFoldDB" id="F1TGF2"/>
<evidence type="ECO:0000259" key="9">
    <source>
        <dbReference type="PROSITE" id="PS50109"/>
    </source>
</evidence>
<dbReference type="InterPro" id="IPR003660">
    <property type="entry name" value="HAMP_dom"/>
</dbReference>
<dbReference type="EC" id="2.7.13.3" evidence="3"/>
<dbReference type="PRINTS" id="PR00344">
    <property type="entry name" value="BCTRLSENSOR"/>
</dbReference>
<evidence type="ECO:0000256" key="7">
    <source>
        <dbReference type="ARBA" id="ARBA00023012"/>
    </source>
</evidence>
<reference evidence="11" key="2">
    <citation type="submission" date="2011-01" db="EMBL/GenBank/DDBJ databases">
        <title>The Non-contiguous Finished genome of Clostridium papyrosolvens.</title>
        <authorList>
            <person name="Lucas S."/>
            <person name="Copeland A."/>
            <person name="Lapidus A."/>
            <person name="Cheng J.-F."/>
            <person name="Goodwin L."/>
            <person name="Pitluck S."/>
            <person name="Misra M."/>
            <person name="Chertkov O."/>
            <person name="Detter J.C."/>
            <person name="Han C."/>
            <person name="Tapia R."/>
            <person name="Land M."/>
            <person name="Hauser L."/>
            <person name="Kyrpides N."/>
            <person name="Ivanova N."/>
            <person name="Pagani I."/>
            <person name="Mouttaki H."/>
            <person name="He Z."/>
            <person name="Zhou J."/>
            <person name="Hemme C.L."/>
            <person name="Woyke T."/>
        </authorList>
    </citation>
    <scope>NUCLEOTIDE SEQUENCE [LARGE SCALE GENOMIC DNA]</scope>
    <source>
        <strain evidence="11">DSM 2782</strain>
    </source>
</reference>
<protein>
    <recommendedName>
        <fullName evidence="3">histidine kinase</fullName>
        <ecNumber evidence="3">2.7.13.3</ecNumber>
    </recommendedName>
</protein>
<dbReference type="InterPro" id="IPR050640">
    <property type="entry name" value="Bact_2-comp_sensor_kinase"/>
</dbReference>
<dbReference type="PROSITE" id="PS50109">
    <property type="entry name" value="HIS_KIN"/>
    <property type="match status" value="1"/>
</dbReference>
<dbReference type="GO" id="GO:0000155">
    <property type="term" value="F:phosphorelay sensor kinase activity"/>
    <property type="evidence" value="ECO:0007669"/>
    <property type="project" value="InterPro"/>
</dbReference>
<accession>F1TGF2</accession>
<dbReference type="STRING" id="588581.Cpap_0770"/>
<keyword evidence="4" id="KW-0597">Phosphoprotein</keyword>
<dbReference type="PANTHER" id="PTHR34220">
    <property type="entry name" value="SENSOR HISTIDINE KINASE YPDA"/>
    <property type="match status" value="1"/>
</dbReference>
<evidence type="ECO:0000256" key="3">
    <source>
        <dbReference type="ARBA" id="ARBA00012438"/>
    </source>
</evidence>
<evidence type="ECO:0000313" key="11">
    <source>
        <dbReference type="EMBL" id="EGD46517.1"/>
    </source>
</evidence>
<dbReference type="SUPFAM" id="SSF55874">
    <property type="entry name" value="ATPase domain of HSP90 chaperone/DNA topoisomerase II/histidine kinase"/>
    <property type="match status" value="1"/>
</dbReference>
<dbReference type="RefSeq" id="WP_004621240.1">
    <property type="nucleotide sequence ID" value="NZ_ACXX02000013.1"/>
</dbReference>
<dbReference type="Proteomes" id="UP000003860">
    <property type="component" value="Unassembled WGS sequence"/>
</dbReference>
<evidence type="ECO:0000259" key="10">
    <source>
        <dbReference type="PROSITE" id="PS50885"/>
    </source>
</evidence>
<evidence type="ECO:0000256" key="6">
    <source>
        <dbReference type="ARBA" id="ARBA00022777"/>
    </source>
</evidence>
<comment type="caution">
    <text evidence="11">The sequence shown here is derived from an EMBL/GenBank/DDBJ whole genome shotgun (WGS) entry which is preliminary data.</text>
</comment>
<dbReference type="EMBL" id="ACXX02000013">
    <property type="protein sequence ID" value="EGD46517.1"/>
    <property type="molecule type" value="Genomic_DNA"/>
</dbReference>